<evidence type="ECO:0000313" key="1">
    <source>
        <dbReference type="EMBL" id="QFZ29290.1"/>
    </source>
</evidence>
<accession>A0ACD0WPS3</accession>
<organism evidence="1 2">
    <name type="scientific">Clavispora lusitaniae</name>
    <name type="common">Candida lusitaniae</name>
    <dbReference type="NCBI Taxonomy" id="36911"/>
    <lineage>
        <taxon>Eukaryota</taxon>
        <taxon>Fungi</taxon>
        <taxon>Dikarya</taxon>
        <taxon>Ascomycota</taxon>
        <taxon>Saccharomycotina</taxon>
        <taxon>Pichiomycetes</taxon>
        <taxon>Metschnikowiaceae</taxon>
        <taxon>Clavispora</taxon>
    </lineage>
</organism>
<dbReference type="Proteomes" id="UP000326582">
    <property type="component" value="Chromosome 5"/>
</dbReference>
<gene>
    <name evidence="1" type="ORF">EJF14_50524</name>
</gene>
<sequence>MKKRSKKSKKRSKKKQNQSAYRLFLHCKPKSFVSPCSISLAFLCLIFCVSVFLSLRAILIRASRFIYYLLLFRYPLLFCIPSMSVQYPHRADVPVTDLDEPDDLFVGPQNTAFIDSFDYEHEQPTFVDEAKRFFRFQDNNSQDSDFFDIDDDDETDLPRRELRDYAIRRINQKLNRTISVFAAALVLLLLLFFWRQRPRSQKTGDTSHVLSNGTHTFRPSTVLVSLDGFHPHYISAETTPALHRMMIEEYGAPYMTPSFPSSTFPNHWTLVTGLYPADHGIVGNTFFDPRLQRQFINTNPSYGLDPDFWRGGQPIWTTAALQGVKSAVHMWPGSEVPTIGDNGPIAVDHFNGTEPLAAKVDRVMGWLDLEDQKRPELVLTYVPTIDQYGHRYGVSGAELEDALSRVDAFVAQMAAALAQRNLTHIVNLVVVSDHGMAPTSNERLLFLDDVVDTAKIEHVDGWPLYGLRPKKEYSVDSIYEDISNNMAKLGIHNFTLYRVEDMPREWNFGGQEKDHLFNYRLAPLWIVPDVGYSITTHKQFEENDKQYKPKGVHGYNNSHMLMRALFVAQGPYFDSRLGEKKKVLPFANTDVYNIVCESIGINPAPNNGTSQGARGYAISSEQLLPDDWTDEVSYPDVPFEFDHLVRNATVDALWGRKKIESEGANETEEPETKTETKAEETKTDTNAAETKTETETENTVLETATTQTKTETESESKTGTIEGETSALKGVNKIWEDVEDAASEVGGMIEDAVHGAGELIGSLFGDD</sequence>
<keyword evidence="2" id="KW-1185">Reference proteome</keyword>
<name>A0ACD0WPS3_CLALS</name>
<reference evidence="2" key="1">
    <citation type="journal article" date="2019" name="MBio">
        <title>Comparative genomics for the elucidation of multidrug resistance (MDR) in Candida lusitaniae.</title>
        <authorList>
            <person name="Kannan A."/>
            <person name="Asner S.A."/>
            <person name="Trachsel E."/>
            <person name="Kelly S."/>
            <person name="Parker J."/>
            <person name="Sanglard D."/>
        </authorList>
    </citation>
    <scope>NUCLEOTIDE SEQUENCE [LARGE SCALE GENOMIC DNA]</scope>
    <source>
        <strain evidence="2">P1</strain>
    </source>
</reference>
<dbReference type="EMBL" id="CP038488">
    <property type="protein sequence ID" value="QFZ29290.1"/>
    <property type="molecule type" value="Genomic_DNA"/>
</dbReference>
<proteinExistence type="predicted"/>
<evidence type="ECO:0000313" key="2">
    <source>
        <dbReference type="Proteomes" id="UP000326582"/>
    </source>
</evidence>
<protein>
    <submittedName>
        <fullName evidence="1">Uncharacterized pyrophosphatase phosphodiesterase</fullName>
    </submittedName>
</protein>